<dbReference type="SUPFAM" id="SSF51430">
    <property type="entry name" value="NAD(P)-linked oxidoreductase"/>
    <property type="match status" value="1"/>
</dbReference>
<gene>
    <name evidence="2" type="primary">iolS_2</name>
    <name evidence="2" type="ORF">NCTC4824_01845</name>
</gene>
<accession>A0A2X4W910</accession>
<feature type="domain" description="NADP-dependent oxidoreductase" evidence="1">
    <location>
        <begin position="17"/>
        <end position="298"/>
    </location>
</feature>
<keyword evidence="2" id="KW-0560">Oxidoreductase</keyword>
<name>A0A2X4W910_LEDLE</name>
<dbReference type="GO" id="GO:0016491">
    <property type="term" value="F:oxidoreductase activity"/>
    <property type="evidence" value="ECO:0007669"/>
    <property type="project" value="UniProtKB-KW"/>
</dbReference>
<proteinExistence type="predicted"/>
<protein>
    <submittedName>
        <fullName evidence="2">Aldo/keto reductase</fullName>
        <ecNumber evidence="2">1.1.1.-</ecNumber>
    </submittedName>
</protein>
<dbReference type="STRING" id="1348624.GCA_001591545_00919"/>
<sequence length="310" mass="34697">MDVEKRKLGLSNLQVSKLGLGCMSLGTDEQKATKIIEAALDEGVNYFDTADLYEYGVNEKLVGKTLSSIRDQVVIATKVGNRWGEDKDGWEWDPSKTYIKKAVKDSLHRLNTDYIDLYQLHGGTIDDPIEETIEAFEELRSEGLIKYYGISSIRPNVIRKFVEDSSLVSVMMQYSLLDRRPEETLKLLNKNNISVVTRGSVAKGLLSDKMLEIMDTGKLLEEDYLEYNGADIKDLLQSIRSKLLVGSRTINEIALQFNLSNNAVASVVTGASSVEQIQDNARAVNASPLTDDEITFLKMITKATTYNQHQ</sequence>
<dbReference type="KEGG" id="blen:NCTC4824_01845"/>
<dbReference type="InterPro" id="IPR023210">
    <property type="entry name" value="NADP_OxRdtase_dom"/>
</dbReference>
<keyword evidence="3" id="KW-1185">Reference proteome</keyword>
<dbReference type="Proteomes" id="UP000249134">
    <property type="component" value="Chromosome 1"/>
</dbReference>
<dbReference type="Pfam" id="PF00248">
    <property type="entry name" value="Aldo_ket_red"/>
    <property type="match status" value="1"/>
</dbReference>
<dbReference type="Gene3D" id="3.20.20.100">
    <property type="entry name" value="NADP-dependent oxidoreductase domain"/>
    <property type="match status" value="1"/>
</dbReference>
<dbReference type="InterPro" id="IPR036812">
    <property type="entry name" value="NAD(P)_OxRdtase_dom_sf"/>
</dbReference>
<dbReference type="PRINTS" id="PR00069">
    <property type="entry name" value="ALDKETRDTASE"/>
</dbReference>
<dbReference type="PANTHER" id="PTHR43312:SF1">
    <property type="entry name" value="NADP-DEPENDENT OXIDOREDUCTASE DOMAIN-CONTAINING PROTEIN"/>
    <property type="match status" value="1"/>
</dbReference>
<dbReference type="EMBL" id="LS483476">
    <property type="protein sequence ID" value="SQI56448.1"/>
    <property type="molecule type" value="Genomic_DNA"/>
</dbReference>
<dbReference type="InterPro" id="IPR020471">
    <property type="entry name" value="AKR"/>
</dbReference>
<dbReference type="CDD" id="cd19086">
    <property type="entry name" value="AKR_AKR11C1"/>
    <property type="match status" value="1"/>
</dbReference>
<dbReference type="InterPro" id="IPR053135">
    <property type="entry name" value="AKR2_Oxidoreductase"/>
</dbReference>
<dbReference type="AlphaFoldDB" id="A0A2X4W910"/>
<evidence type="ECO:0000313" key="2">
    <source>
        <dbReference type="EMBL" id="SQI56448.1"/>
    </source>
</evidence>
<dbReference type="EC" id="1.1.1.-" evidence="2"/>
<evidence type="ECO:0000313" key="3">
    <source>
        <dbReference type="Proteomes" id="UP000249134"/>
    </source>
</evidence>
<dbReference type="PANTHER" id="PTHR43312">
    <property type="entry name" value="D-THREO-ALDOSE 1-DEHYDROGENASE"/>
    <property type="match status" value="1"/>
</dbReference>
<organism evidence="2 3">
    <name type="scientific">Lederbergia lenta</name>
    <name type="common">Bacillus lentus</name>
    <dbReference type="NCBI Taxonomy" id="1467"/>
    <lineage>
        <taxon>Bacteria</taxon>
        <taxon>Bacillati</taxon>
        <taxon>Bacillota</taxon>
        <taxon>Bacilli</taxon>
        <taxon>Bacillales</taxon>
        <taxon>Bacillaceae</taxon>
        <taxon>Lederbergia</taxon>
    </lineage>
</organism>
<evidence type="ECO:0000259" key="1">
    <source>
        <dbReference type="Pfam" id="PF00248"/>
    </source>
</evidence>
<reference evidence="2 3" key="1">
    <citation type="submission" date="2018-06" db="EMBL/GenBank/DDBJ databases">
        <authorList>
            <consortium name="Pathogen Informatics"/>
            <person name="Doyle S."/>
        </authorList>
    </citation>
    <scope>NUCLEOTIDE SEQUENCE [LARGE SCALE GENOMIC DNA]</scope>
    <source>
        <strain evidence="2 3">NCTC4824</strain>
    </source>
</reference>